<dbReference type="Gene3D" id="3.55.30.10">
    <property type="entry name" value="Hsp33 domain"/>
    <property type="match status" value="1"/>
</dbReference>
<dbReference type="GO" id="GO:0044183">
    <property type="term" value="F:protein folding chaperone"/>
    <property type="evidence" value="ECO:0007669"/>
    <property type="project" value="TreeGrafter"/>
</dbReference>
<dbReference type="Proteomes" id="UP000282818">
    <property type="component" value="Unassembled WGS sequence"/>
</dbReference>
<evidence type="ECO:0000313" key="7">
    <source>
        <dbReference type="EMBL" id="RVU29753.1"/>
    </source>
</evidence>
<gene>
    <name evidence="6 7" type="primary">hslO</name>
    <name evidence="7" type="ORF">EOE65_14470</name>
</gene>
<protein>
    <recommendedName>
        <fullName evidence="6">33 kDa chaperonin</fullName>
    </recommendedName>
    <alternativeName>
        <fullName evidence="6">Heat shock protein 33 homolog</fullName>
        <shortName evidence="6">HSP33</shortName>
    </alternativeName>
</protein>
<dbReference type="SUPFAM" id="SSF64397">
    <property type="entry name" value="Hsp33 domain"/>
    <property type="match status" value="1"/>
</dbReference>
<dbReference type="InterPro" id="IPR016153">
    <property type="entry name" value="Heat_shock_Hsp33_N"/>
</dbReference>
<dbReference type="AlphaFoldDB" id="A0A437Q5G6"/>
<evidence type="ECO:0000256" key="3">
    <source>
        <dbReference type="ARBA" id="ARBA00023157"/>
    </source>
</evidence>
<evidence type="ECO:0000256" key="2">
    <source>
        <dbReference type="ARBA" id="ARBA00022833"/>
    </source>
</evidence>
<dbReference type="HAMAP" id="MF_00117">
    <property type="entry name" value="HslO"/>
    <property type="match status" value="1"/>
</dbReference>
<evidence type="ECO:0000256" key="5">
    <source>
        <dbReference type="ARBA" id="ARBA00023284"/>
    </source>
</evidence>
<comment type="function">
    <text evidence="6">Redox regulated molecular chaperone. Protects both thermally unfolding and oxidatively damaged proteins from irreversible aggregation. Plays an important role in the bacterial defense system toward oxidative stress.</text>
</comment>
<sequence>MSNPDQIQRILFDKLDIRGVLVGLEESYQAVLERHDYPDSVRDGLGEMLAAVALLGTTLKFDGRLLLQAQGSNNVRVLMAEINHRRECRGIARYEGEVPDGQGVIDMIGDGHLVITIEPEVGQRYQGIVPLEKATLAECLTDYFLQSEQLNTQIHLSANDKQAAGFLLQVMPAQGTAELDWEHIAQIGATLTGDELLALDNEALLYRLFHQEECRLYEPDSIQFKCDCSRERSANALQMMTQDELLEMLEEQQVISVGCQFCNAKYEFDETDVRAMFSDSAHVPKSDELH</sequence>
<keyword evidence="4 6" id="KW-0143">Chaperone</keyword>
<comment type="similarity">
    <text evidence="6">Belongs to the HSP33 family.</text>
</comment>
<comment type="PTM">
    <text evidence="6">Under oxidizing conditions two disulfide bonds are formed involving the reactive cysteines. Under reducing conditions zinc is bound to the reactive cysteines and the protein is inactive.</text>
</comment>
<dbReference type="GO" id="GO:0051082">
    <property type="term" value="F:unfolded protein binding"/>
    <property type="evidence" value="ECO:0007669"/>
    <property type="project" value="UniProtKB-UniRule"/>
</dbReference>
<feature type="disulfide bond" description="Redox-active" evidence="6">
    <location>
        <begin position="259"/>
        <end position="262"/>
    </location>
</feature>
<evidence type="ECO:0000256" key="1">
    <source>
        <dbReference type="ARBA" id="ARBA00022490"/>
    </source>
</evidence>
<dbReference type="Gene3D" id="1.10.287.480">
    <property type="entry name" value="helix hairpin bin"/>
    <property type="match status" value="1"/>
</dbReference>
<accession>A0A437Q5G6</accession>
<dbReference type="PIRSF" id="PIRSF005261">
    <property type="entry name" value="Heat_shock_Hsp33"/>
    <property type="match status" value="1"/>
</dbReference>
<dbReference type="RefSeq" id="WP_127695036.1">
    <property type="nucleotide sequence ID" value="NZ_SACQ01000007.1"/>
</dbReference>
<dbReference type="CDD" id="cd00498">
    <property type="entry name" value="Hsp33"/>
    <property type="match status" value="1"/>
</dbReference>
<keyword evidence="2 6" id="KW-0862">Zinc</keyword>
<keyword evidence="3 6" id="KW-1015">Disulfide bond</keyword>
<dbReference type="NCBIfam" id="NF001033">
    <property type="entry name" value="PRK00114.1"/>
    <property type="match status" value="1"/>
</dbReference>
<dbReference type="PANTHER" id="PTHR30111">
    <property type="entry name" value="33 KDA CHAPERONIN"/>
    <property type="match status" value="1"/>
</dbReference>
<dbReference type="InterPro" id="IPR000397">
    <property type="entry name" value="Heat_shock_Hsp33"/>
</dbReference>
<dbReference type="Pfam" id="PF01430">
    <property type="entry name" value="HSP33"/>
    <property type="match status" value="1"/>
</dbReference>
<dbReference type="InterPro" id="IPR023212">
    <property type="entry name" value="Hsp33_helix_hairpin_bin_dom_sf"/>
</dbReference>
<evidence type="ECO:0000256" key="6">
    <source>
        <dbReference type="HAMAP-Rule" id="MF_00117"/>
    </source>
</evidence>
<keyword evidence="5 6" id="KW-0676">Redox-active center</keyword>
<dbReference type="InterPro" id="IPR016154">
    <property type="entry name" value="Heat_shock_Hsp33_C"/>
</dbReference>
<proteinExistence type="inferred from homology"/>
<evidence type="ECO:0000256" key="4">
    <source>
        <dbReference type="ARBA" id="ARBA00023186"/>
    </source>
</evidence>
<dbReference type="GO" id="GO:0005737">
    <property type="term" value="C:cytoplasm"/>
    <property type="evidence" value="ECO:0007669"/>
    <property type="project" value="UniProtKB-SubCell"/>
</dbReference>
<dbReference type="Gene3D" id="3.90.1280.10">
    <property type="entry name" value="HSP33 redox switch-like"/>
    <property type="match status" value="1"/>
</dbReference>
<feature type="disulfide bond" description="Redox-active" evidence="6">
    <location>
        <begin position="226"/>
        <end position="228"/>
    </location>
</feature>
<keyword evidence="1 6" id="KW-0963">Cytoplasm</keyword>
<name>A0A437Q5G6_9GAMM</name>
<comment type="subcellular location">
    <subcellularLocation>
        <location evidence="6">Cytoplasm</location>
    </subcellularLocation>
</comment>
<dbReference type="SUPFAM" id="SSF118352">
    <property type="entry name" value="HSP33 redox switch-like"/>
    <property type="match status" value="1"/>
</dbReference>
<comment type="caution">
    <text evidence="7">The sequence shown here is derived from an EMBL/GenBank/DDBJ whole genome shotgun (WGS) entry which is preliminary data.</text>
</comment>
<reference evidence="7 8" key="1">
    <citation type="submission" date="2019-01" db="EMBL/GenBank/DDBJ databases">
        <authorList>
            <person name="Chen W.-M."/>
        </authorList>
    </citation>
    <scope>NUCLEOTIDE SEQUENCE [LARGE SCALE GENOMIC DNA]</scope>
    <source>
        <strain evidence="7 8">HPM-16</strain>
    </source>
</reference>
<evidence type="ECO:0000313" key="8">
    <source>
        <dbReference type="Proteomes" id="UP000282818"/>
    </source>
</evidence>
<dbReference type="PANTHER" id="PTHR30111:SF1">
    <property type="entry name" value="33 KDA CHAPERONIN"/>
    <property type="match status" value="1"/>
</dbReference>
<keyword evidence="8" id="KW-1185">Reference proteome</keyword>
<organism evidence="7 8">
    <name type="scientific">Neptunomonas marina</name>
    <dbReference type="NCBI Taxonomy" id="1815562"/>
    <lineage>
        <taxon>Bacteria</taxon>
        <taxon>Pseudomonadati</taxon>
        <taxon>Pseudomonadota</taxon>
        <taxon>Gammaproteobacteria</taxon>
        <taxon>Oceanospirillales</taxon>
        <taxon>Oceanospirillaceae</taxon>
        <taxon>Neptunomonas</taxon>
    </lineage>
</organism>
<dbReference type="GO" id="GO:0042026">
    <property type="term" value="P:protein refolding"/>
    <property type="evidence" value="ECO:0007669"/>
    <property type="project" value="TreeGrafter"/>
</dbReference>
<dbReference type="EMBL" id="SACQ01000007">
    <property type="protein sequence ID" value="RVU29753.1"/>
    <property type="molecule type" value="Genomic_DNA"/>
</dbReference>